<gene>
    <name evidence="2" type="ORF">CC80DRAFT_593378</name>
</gene>
<feature type="compositionally biased region" description="Basic residues" evidence="1">
    <location>
        <begin position="55"/>
        <end position="78"/>
    </location>
</feature>
<feature type="compositionally biased region" description="Basic residues" evidence="1">
    <location>
        <begin position="131"/>
        <end position="145"/>
    </location>
</feature>
<feature type="region of interest" description="Disordered" evidence="1">
    <location>
        <begin position="1"/>
        <end position="157"/>
    </location>
</feature>
<feature type="compositionally biased region" description="Polar residues" evidence="1">
    <location>
        <begin position="146"/>
        <end position="157"/>
    </location>
</feature>
<dbReference type="AlphaFoldDB" id="A0A6A5TX68"/>
<name>A0A6A5TX68_9PLEO</name>
<reference evidence="2" key="1">
    <citation type="journal article" date="2020" name="Stud. Mycol.">
        <title>101 Dothideomycetes genomes: a test case for predicting lifestyles and emergence of pathogens.</title>
        <authorList>
            <person name="Haridas S."/>
            <person name="Albert R."/>
            <person name="Binder M."/>
            <person name="Bloem J."/>
            <person name="Labutti K."/>
            <person name="Salamov A."/>
            <person name="Andreopoulos B."/>
            <person name="Baker S."/>
            <person name="Barry K."/>
            <person name="Bills G."/>
            <person name="Bluhm B."/>
            <person name="Cannon C."/>
            <person name="Castanera R."/>
            <person name="Culley D."/>
            <person name="Daum C."/>
            <person name="Ezra D."/>
            <person name="Gonzalez J."/>
            <person name="Henrissat B."/>
            <person name="Kuo A."/>
            <person name="Liang C."/>
            <person name="Lipzen A."/>
            <person name="Lutzoni F."/>
            <person name="Magnuson J."/>
            <person name="Mondo S."/>
            <person name="Nolan M."/>
            <person name="Ohm R."/>
            <person name="Pangilinan J."/>
            <person name="Park H.-J."/>
            <person name="Ramirez L."/>
            <person name="Alfaro M."/>
            <person name="Sun H."/>
            <person name="Tritt A."/>
            <person name="Yoshinaga Y."/>
            <person name="Zwiers L.-H."/>
            <person name="Turgeon B."/>
            <person name="Goodwin S."/>
            <person name="Spatafora J."/>
            <person name="Crous P."/>
            <person name="Grigoriev I."/>
        </authorList>
    </citation>
    <scope>NUCLEOTIDE SEQUENCE</scope>
    <source>
        <strain evidence="2">CBS 675.92</strain>
    </source>
</reference>
<feature type="compositionally biased region" description="Basic and acidic residues" evidence="1">
    <location>
        <begin position="110"/>
        <end position="128"/>
    </location>
</feature>
<proteinExistence type="predicted"/>
<dbReference type="EMBL" id="ML976991">
    <property type="protein sequence ID" value="KAF1956660.1"/>
    <property type="molecule type" value="Genomic_DNA"/>
</dbReference>
<feature type="compositionally biased region" description="Basic residues" evidence="1">
    <location>
        <begin position="86"/>
        <end position="95"/>
    </location>
</feature>
<evidence type="ECO:0000256" key="1">
    <source>
        <dbReference type="SAM" id="MobiDB-lite"/>
    </source>
</evidence>
<sequence length="157" mass="16704">MAPKRKSSSSPAPRRSARISGARTVNYNENALATLVESGAQLPKRPAGKKTPAPKPKKAKAAPKAAAKPKSKVTKSKSKATATGRKPSKTAKKPKKEPVENLLSPYSNGIRDENGDFMKDSIREKEVQKGLGKKVATKSPGRKASTKSVSSNKSKIN</sequence>
<keyword evidence="3" id="KW-1185">Reference proteome</keyword>
<evidence type="ECO:0000313" key="3">
    <source>
        <dbReference type="Proteomes" id="UP000800035"/>
    </source>
</evidence>
<protein>
    <submittedName>
        <fullName evidence="2">Uncharacterized protein</fullName>
    </submittedName>
</protein>
<dbReference type="Proteomes" id="UP000800035">
    <property type="component" value="Unassembled WGS sequence"/>
</dbReference>
<organism evidence="2 3">
    <name type="scientific">Byssothecium circinans</name>
    <dbReference type="NCBI Taxonomy" id="147558"/>
    <lineage>
        <taxon>Eukaryota</taxon>
        <taxon>Fungi</taxon>
        <taxon>Dikarya</taxon>
        <taxon>Ascomycota</taxon>
        <taxon>Pezizomycotina</taxon>
        <taxon>Dothideomycetes</taxon>
        <taxon>Pleosporomycetidae</taxon>
        <taxon>Pleosporales</taxon>
        <taxon>Massarineae</taxon>
        <taxon>Massarinaceae</taxon>
        <taxon>Byssothecium</taxon>
    </lineage>
</organism>
<accession>A0A6A5TX68</accession>
<evidence type="ECO:0000313" key="2">
    <source>
        <dbReference type="EMBL" id="KAF1956660.1"/>
    </source>
</evidence>